<evidence type="ECO:0008006" key="2">
    <source>
        <dbReference type="Google" id="ProtNLM"/>
    </source>
</evidence>
<accession>A0A6C1U271</accession>
<protein>
    <recommendedName>
        <fullName evidence="2">Fic family protein</fullName>
    </recommendedName>
</protein>
<sequence>MRKVVENLGVVFTTAQRAIVKLEDLGIVSQTSQGKRDRVFCATDILNILEEPTKITENFDSTL</sequence>
<comment type="caution">
    <text evidence="1">The sequence shown here is derived from an EMBL/GenBank/DDBJ whole genome shotgun (WGS) entry which is preliminary data.</text>
</comment>
<gene>
    <name evidence="1" type="ORF">COM42_002350</name>
</gene>
<dbReference type="EMBL" id="NWVJ02000121">
    <property type="protein sequence ID" value="TVS97110.1"/>
    <property type="molecule type" value="Genomic_DNA"/>
</dbReference>
<organism evidence="1">
    <name type="scientific">Wolbachia pipientis</name>
    <dbReference type="NCBI Taxonomy" id="955"/>
    <lineage>
        <taxon>Bacteria</taxon>
        <taxon>Pseudomonadati</taxon>
        <taxon>Pseudomonadota</taxon>
        <taxon>Alphaproteobacteria</taxon>
        <taxon>Rickettsiales</taxon>
        <taxon>Anaplasmataceae</taxon>
        <taxon>Wolbachieae</taxon>
        <taxon>Wolbachia</taxon>
    </lineage>
</organism>
<proteinExistence type="predicted"/>
<dbReference type="AlphaFoldDB" id="A0A6C1U271"/>
<dbReference type="Proteomes" id="UP000218080">
    <property type="component" value="Unassembled WGS sequence"/>
</dbReference>
<reference evidence="1" key="1">
    <citation type="submission" date="2019-07" db="EMBL/GenBank/DDBJ databases">
        <title>Genome assemblies of Wolbachia strains wAlbA and wAlbB in wild caught Aedes albopictus specimens.</title>
        <authorList>
            <person name="Kulkarni A."/>
            <person name="Yu W."/>
            <person name="Xue R.-D."/>
            <person name="Ma Y."/>
            <person name="Xu J."/>
        </authorList>
    </citation>
    <scope>NUCLEOTIDE SEQUENCE</scope>
    <source>
        <strain evidence="1">HN2016</strain>
    </source>
</reference>
<name>A0A6C1U271_WOLPI</name>
<evidence type="ECO:0000313" key="1">
    <source>
        <dbReference type="EMBL" id="TVS97110.1"/>
    </source>
</evidence>